<dbReference type="InterPro" id="IPR016181">
    <property type="entry name" value="Acyl_CoA_acyltransferase"/>
</dbReference>
<dbReference type="CDD" id="cd04301">
    <property type="entry name" value="NAT_SF"/>
    <property type="match status" value="1"/>
</dbReference>
<dbReference type="EMBL" id="JACSPW010000012">
    <property type="protein sequence ID" value="MBD8033954.1"/>
    <property type="molecule type" value="Genomic_DNA"/>
</dbReference>
<dbReference type="PROSITE" id="PS51186">
    <property type="entry name" value="GNAT"/>
    <property type="match status" value="1"/>
</dbReference>
<keyword evidence="1" id="KW-0808">Transferase</keyword>
<evidence type="ECO:0000256" key="2">
    <source>
        <dbReference type="ARBA" id="ARBA00023315"/>
    </source>
</evidence>
<dbReference type="PANTHER" id="PTHR43072">
    <property type="entry name" value="N-ACETYLTRANSFERASE"/>
    <property type="match status" value="1"/>
</dbReference>
<dbReference type="SUPFAM" id="SSF55729">
    <property type="entry name" value="Acyl-CoA N-acyltransferases (Nat)"/>
    <property type="match status" value="1"/>
</dbReference>
<dbReference type="Proteomes" id="UP000600565">
    <property type="component" value="Unassembled WGS sequence"/>
</dbReference>
<keyword evidence="2" id="KW-0012">Acyltransferase</keyword>
<evidence type="ECO:0000259" key="3">
    <source>
        <dbReference type="PROSITE" id="PS51186"/>
    </source>
</evidence>
<reference evidence="4 5" key="1">
    <citation type="submission" date="2020-08" db="EMBL/GenBank/DDBJ databases">
        <title>A Genomic Blueprint of the Chicken Gut Microbiome.</title>
        <authorList>
            <person name="Gilroy R."/>
            <person name="Ravi A."/>
            <person name="Getino M."/>
            <person name="Pursley I."/>
            <person name="Horton D.L."/>
            <person name="Alikhan N.-F."/>
            <person name="Baker D."/>
            <person name="Gharbi K."/>
            <person name="Hall N."/>
            <person name="Watson M."/>
            <person name="Adriaenssens E.M."/>
            <person name="Foster-Nyarko E."/>
            <person name="Jarju S."/>
            <person name="Secka A."/>
            <person name="Antonio M."/>
            <person name="Oren A."/>
            <person name="Chaudhuri R."/>
            <person name="La Ragione R.M."/>
            <person name="Hildebrand F."/>
            <person name="Pallen M.J."/>
        </authorList>
    </citation>
    <scope>NUCLEOTIDE SEQUENCE [LARGE SCALE GENOMIC DNA]</scope>
    <source>
        <strain evidence="4 5">Sa1YVA6</strain>
    </source>
</reference>
<evidence type="ECO:0000313" key="4">
    <source>
        <dbReference type="EMBL" id="MBD8033954.1"/>
    </source>
</evidence>
<dbReference type="PANTHER" id="PTHR43072:SF23">
    <property type="entry name" value="UPF0039 PROTEIN C11D3.02C"/>
    <property type="match status" value="1"/>
</dbReference>
<dbReference type="RefSeq" id="WP_191704465.1">
    <property type="nucleotide sequence ID" value="NZ_JACSPW010000012.1"/>
</dbReference>
<name>A0ABR8XPY3_9BACL</name>
<accession>A0ABR8XPY3</accession>
<proteinExistence type="predicted"/>
<keyword evidence="5" id="KW-1185">Reference proteome</keyword>
<dbReference type="Pfam" id="PF00583">
    <property type="entry name" value="Acetyltransf_1"/>
    <property type="match status" value="1"/>
</dbReference>
<gene>
    <name evidence="4" type="ORF">H9632_12860</name>
</gene>
<dbReference type="InterPro" id="IPR000182">
    <property type="entry name" value="GNAT_dom"/>
</dbReference>
<comment type="caution">
    <text evidence="4">The sequence shown here is derived from an EMBL/GenBank/DDBJ whole genome shotgun (WGS) entry which is preliminary data.</text>
</comment>
<organism evidence="4 5">
    <name type="scientific">Solibacillus merdavium</name>
    <dbReference type="NCBI Taxonomy" id="2762218"/>
    <lineage>
        <taxon>Bacteria</taxon>
        <taxon>Bacillati</taxon>
        <taxon>Bacillota</taxon>
        <taxon>Bacilli</taxon>
        <taxon>Bacillales</taxon>
        <taxon>Caryophanaceae</taxon>
        <taxon>Solibacillus</taxon>
    </lineage>
</organism>
<sequence>MIRFLEKKDIPDVLTIYQLGIDTGIATFETMAPSLEQWDQKFHPNLRYVFEENDNILGWISITPVSSREVYKGVGEVSVYVHPHAKGKGVGTQLLKQLIVQAKLSGYWMLQSSIFEVNLVSIQLHKKSGFNIVGLRKGIARKNDQWMNTILMEQHLILE</sequence>
<feature type="domain" description="N-acetyltransferase" evidence="3">
    <location>
        <begin position="1"/>
        <end position="157"/>
    </location>
</feature>
<dbReference type="Gene3D" id="3.40.630.30">
    <property type="match status" value="1"/>
</dbReference>
<evidence type="ECO:0000256" key="1">
    <source>
        <dbReference type="ARBA" id="ARBA00022679"/>
    </source>
</evidence>
<evidence type="ECO:0000313" key="5">
    <source>
        <dbReference type="Proteomes" id="UP000600565"/>
    </source>
</evidence>
<protein>
    <submittedName>
        <fullName evidence="4">N-acetyltransferase</fullName>
    </submittedName>
</protein>